<keyword evidence="6" id="KW-0282">Flagellum</keyword>
<dbReference type="SUPFAM" id="SSF64518">
    <property type="entry name" value="Phase 1 flagellin"/>
    <property type="match status" value="1"/>
</dbReference>
<keyword evidence="7" id="KW-1185">Reference proteome</keyword>
<name>A0A517M5F6_9BACT</name>
<dbReference type="InterPro" id="IPR046358">
    <property type="entry name" value="Flagellin_C"/>
</dbReference>
<dbReference type="Pfam" id="PF00700">
    <property type="entry name" value="Flagellin_C"/>
    <property type="match status" value="1"/>
</dbReference>
<dbReference type="Pfam" id="PF07196">
    <property type="entry name" value="Flagellin_IN"/>
    <property type="match status" value="1"/>
</dbReference>
<comment type="subcellular location">
    <subcellularLocation>
        <location evidence="3">Secreted</location>
    </subcellularLocation>
    <subcellularLocation>
        <location evidence="3">Bacterial flagellum</location>
    </subcellularLocation>
</comment>
<keyword evidence="2 3" id="KW-0975">Bacterial flagellum</keyword>
<keyword evidence="6" id="KW-0966">Cell projection</keyword>
<dbReference type="GO" id="GO:0009288">
    <property type="term" value="C:bacterial-type flagellum"/>
    <property type="evidence" value="ECO:0007669"/>
    <property type="project" value="UniProtKB-SubCell"/>
</dbReference>
<evidence type="ECO:0000313" key="6">
    <source>
        <dbReference type="EMBL" id="QDS90098.1"/>
    </source>
</evidence>
<dbReference type="PANTHER" id="PTHR42792:SF2">
    <property type="entry name" value="FLAGELLIN"/>
    <property type="match status" value="1"/>
</dbReference>
<feature type="domain" description="Flagellin C-terminal" evidence="5">
    <location>
        <begin position="571"/>
        <end position="650"/>
    </location>
</feature>
<dbReference type="EMBL" id="CP036261">
    <property type="protein sequence ID" value="QDS90098.1"/>
    <property type="molecule type" value="Genomic_DNA"/>
</dbReference>
<organism evidence="6 7">
    <name type="scientific">Rosistilla ulvae</name>
    <dbReference type="NCBI Taxonomy" id="1930277"/>
    <lineage>
        <taxon>Bacteria</taxon>
        <taxon>Pseudomonadati</taxon>
        <taxon>Planctomycetota</taxon>
        <taxon>Planctomycetia</taxon>
        <taxon>Pirellulales</taxon>
        <taxon>Pirellulaceae</taxon>
        <taxon>Rosistilla</taxon>
    </lineage>
</organism>
<dbReference type="Gene3D" id="1.20.1330.10">
    <property type="entry name" value="f41 fragment of flagellin, N-terminal domain"/>
    <property type="match status" value="2"/>
</dbReference>
<reference evidence="6 7" key="1">
    <citation type="submission" date="2019-02" db="EMBL/GenBank/DDBJ databases">
        <title>Deep-cultivation of Planctomycetes and their phenomic and genomic characterization uncovers novel biology.</title>
        <authorList>
            <person name="Wiegand S."/>
            <person name="Jogler M."/>
            <person name="Boedeker C."/>
            <person name="Pinto D."/>
            <person name="Vollmers J."/>
            <person name="Rivas-Marin E."/>
            <person name="Kohn T."/>
            <person name="Peeters S.H."/>
            <person name="Heuer A."/>
            <person name="Rast P."/>
            <person name="Oberbeckmann S."/>
            <person name="Bunk B."/>
            <person name="Jeske O."/>
            <person name="Meyerdierks A."/>
            <person name="Storesund J.E."/>
            <person name="Kallscheuer N."/>
            <person name="Luecker S."/>
            <person name="Lage O.M."/>
            <person name="Pohl T."/>
            <person name="Merkel B.J."/>
            <person name="Hornburger P."/>
            <person name="Mueller R.-W."/>
            <person name="Bruemmer F."/>
            <person name="Labrenz M."/>
            <person name="Spormann A.M."/>
            <person name="Op den Camp H."/>
            <person name="Overmann J."/>
            <person name="Amann R."/>
            <person name="Jetten M.S.M."/>
            <person name="Mascher T."/>
            <person name="Medema M.H."/>
            <person name="Devos D.P."/>
            <person name="Kaster A.-K."/>
            <person name="Ovreas L."/>
            <person name="Rohde M."/>
            <person name="Galperin M.Y."/>
            <person name="Jogler C."/>
        </authorList>
    </citation>
    <scope>NUCLEOTIDE SEQUENCE [LARGE SCALE GENOMIC DNA]</scope>
    <source>
        <strain evidence="6 7">EC9</strain>
    </source>
</reference>
<dbReference type="Pfam" id="PF00669">
    <property type="entry name" value="Flagellin_N"/>
    <property type="match status" value="1"/>
</dbReference>
<evidence type="ECO:0000256" key="3">
    <source>
        <dbReference type="RuleBase" id="RU362073"/>
    </source>
</evidence>
<dbReference type="InterPro" id="IPR001492">
    <property type="entry name" value="Flagellin"/>
</dbReference>
<dbReference type="GO" id="GO:0005198">
    <property type="term" value="F:structural molecule activity"/>
    <property type="evidence" value="ECO:0007669"/>
    <property type="project" value="UniProtKB-UniRule"/>
</dbReference>
<sequence length="650" mass="68193">MSLLPVSTPRTSDALTQQRLIRQLNTDSLALENLYTQLSTGQRVNTLSDDPAAAITAISLQASQEYSATMLRNAQSAEGYLNVTDTVSATIDNALIEAQGTIIAGAQEPLGDEERDAYAQSLALTIDRLITASNQSYRGHYVLGGAIDQSPPLAREEDFVVWSGQPALQSTQISKDWLLNTGVNAQESLGVGASIASSSDLDAAVTRETQLKDLYGGSGVPPGVIRASGGESWTDIDLRAAKTVGDLQDALNNISLEERPLSVSLSSTGISIDYADGLGGTLSIDDVGEGKTAELLGIRNPQGYSGLPLVSHNLDPVLTGSVQLTDVAGGAGIDVSAGIRIEQGSRSFTVDLSQAETIEDVAVAINLSGADVRATINQTTGKIQIAGLADGVDYSITENGGTAAEQLGLRTSTAATKLTELNRGLGYETTNGTDLTISRTDGSLLEIDVDGAETVGDVIDRINNHVDNIGPNAVTASLRTDGNGIQLQSIAGTSTLTIGQPTGSSVGEALGLIAAGTEETEAVDEAGNAVIRGTDYRPVETGSTIDTLLRMRTAIQEGDIPEITRLAPRMDQHLQQSVQMRADVGSRVQNLDNVRQQTEELSIELSAQLSNQIDADFASVISEMTARQQAMQASLQVTAQISQLTVLNFL</sequence>
<proteinExistence type="inferred from homology"/>
<dbReference type="KEGG" id="ruv:EC9_43020"/>
<evidence type="ECO:0000256" key="2">
    <source>
        <dbReference type="ARBA" id="ARBA00023143"/>
    </source>
</evidence>
<dbReference type="Proteomes" id="UP000319557">
    <property type="component" value="Chromosome"/>
</dbReference>
<dbReference type="AlphaFoldDB" id="A0A517M5F6"/>
<comment type="similarity">
    <text evidence="1 3">Belongs to the bacterial flagellin family.</text>
</comment>
<keyword evidence="6" id="KW-0969">Cilium</keyword>
<dbReference type="InterPro" id="IPR001029">
    <property type="entry name" value="Flagellin_N"/>
</dbReference>
<dbReference type="OrthoDB" id="225814at2"/>
<keyword evidence="3" id="KW-0964">Secreted</keyword>
<comment type="function">
    <text evidence="3">Flagellin is the subunit protein which polymerizes to form the filaments of bacterial flagella.</text>
</comment>
<dbReference type="InterPro" id="IPR010810">
    <property type="entry name" value="Flagellin_hook_IN_motif"/>
</dbReference>
<gene>
    <name evidence="6" type="ORF">EC9_43020</name>
</gene>
<dbReference type="PANTHER" id="PTHR42792">
    <property type="entry name" value="FLAGELLIN"/>
    <property type="match status" value="1"/>
</dbReference>
<evidence type="ECO:0000313" key="7">
    <source>
        <dbReference type="Proteomes" id="UP000319557"/>
    </source>
</evidence>
<accession>A0A517M5F6</accession>
<feature type="domain" description="Flagellin N-terminal" evidence="4">
    <location>
        <begin position="17"/>
        <end position="145"/>
    </location>
</feature>
<evidence type="ECO:0000259" key="5">
    <source>
        <dbReference type="Pfam" id="PF00700"/>
    </source>
</evidence>
<dbReference type="RefSeq" id="WP_145347984.1">
    <property type="nucleotide sequence ID" value="NZ_CP036261.1"/>
</dbReference>
<evidence type="ECO:0000259" key="4">
    <source>
        <dbReference type="Pfam" id="PF00669"/>
    </source>
</evidence>
<protein>
    <recommendedName>
        <fullName evidence="3">Flagellin</fullName>
    </recommendedName>
</protein>
<evidence type="ECO:0000256" key="1">
    <source>
        <dbReference type="ARBA" id="ARBA00005709"/>
    </source>
</evidence>
<dbReference type="GO" id="GO:0005576">
    <property type="term" value="C:extracellular region"/>
    <property type="evidence" value="ECO:0007669"/>
    <property type="project" value="UniProtKB-SubCell"/>
</dbReference>